<name>A0A2T0LZY5_9PSEU</name>
<dbReference type="Proteomes" id="UP000238362">
    <property type="component" value="Unassembled WGS sequence"/>
</dbReference>
<proteinExistence type="predicted"/>
<keyword evidence="2" id="KW-1185">Reference proteome</keyword>
<dbReference type="AlphaFoldDB" id="A0A2T0LZY5"/>
<sequence length="160" mass="16765">MLLLVVGFAALVGVQLYRTSAFSADVGDCLHVPEFSQNPDEQPSKVDCAEDDATVKVAVKVDGANGICPEGDYDEITLSGGDTLCLMINARQGDCFADVTSSTAGYKRVACTDPAAEIEFLKISASADSPEEVCSGTEATFPVVYSQPPTVMCAREANVA</sequence>
<gene>
    <name evidence="1" type="ORF">B0I33_10227</name>
</gene>
<evidence type="ECO:0000313" key="1">
    <source>
        <dbReference type="EMBL" id="PRX49914.1"/>
    </source>
</evidence>
<comment type="caution">
    <text evidence="1">The sequence shown here is derived from an EMBL/GenBank/DDBJ whole genome shotgun (WGS) entry which is preliminary data.</text>
</comment>
<dbReference type="EMBL" id="PVNH01000002">
    <property type="protein sequence ID" value="PRX49914.1"/>
    <property type="molecule type" value="Genomic_DNA"/>
</dbReference>
<evidence type="ECO:0000313" key="2">
    <source>
        <dbReference type="Proteomes" id="UP000238362"/>
    </source>
</evidence>
<protein>
    <submittedName>
        <fullName evidence="1">Uncharacterized protein</fullName>
    </submittedName>
</protein>
<organism evidence="1 2">
    <name type="scientific">Prauserella shujinwangii</name>
    <dbReference type="NCBI Taxonomy" id="1453103"/>
    <lineage>
        <taxon>Bacteria</taxon>
        <taxon>Bacillati</taxon>
        <taxon>Actinomycetota</taxon>
        <taxon>Actinomycetes</taxon>
        <taxon>Pseudonocardiales</taxon>
        <taxon>Pseudonocardiaceae</taxon>
        <taxon>Prauserella</taxon>
    </lineage>
</organism>
<reference evidence="1 2" key="1">
    <citation type="submission" date="2018-03" db="EMBL/GenBank/DDBJ databases">
        <title>Genomic Encyclopedia of Type Strains, Phase III (KMG-III): the genomes of soil and plant-associated and newly described type strains.</title>
        <authorList>
            <person name="Whitman W."/>
        </authorList>
    </citation>
    <scope>NUCLEOTIDE SEQUENCE [LARGE SCALE GENOMIC DNA]</scope>
    <source>
        <strain evidence="1 2">CGMCC 4.7125</strain>
    </source>
</reference>
<accession>A0A2T0LZY5</accession>